<proteinExistence type="predicted"/>
<organism evidence="2 3">
    <name type="scientific">Rangifer tarandus platyrhynchus</name>
    <name type="common">Svalbard reindeer</name>
    <dbReference type="NCBI Taxonomy" id="3082113"/>
    <lineage>
        <taxon>Eukaryota</taxon>
        <taxon>Metazoa</taxon>
        <taxon>Chordata</taxon>
        <taxon>Craniata</taxon>
        <taxon>Vertebrata</taxon>
        <taxon>Euteleostomi</taxon>
        <taxon>Mammalia</taxon>
        <taxon>Eutheria</taxon>
        <taxon>Laurasiatheria</taxon>
        <taxon>Artiodactyla</taxon>
        <taxon>Ruminantia</taxon>
        <taxon>Pecora</taxon>
        <taxon>Cervidae</taxon>
        <taxon>Odocoileinae</taxon>
        <taxon>Rangifer</taxon>
    </lineage>
</organism>
<evidence type="ECO:0000256" key="1">
    <source>
        <dbReference type="SAM" id="MobiDB-lite"/>
    </source>
</evidence>
<sequence length="470" mass="49967">MAPVGAALITGEAGPALPPGDPDSNPGLAQREKAVAATLRPLSTSPCFDNWTDSGQGTPSHPPTREGAPSIMPLPASGTPPEVSGARRPAPSTLCISLLSWRKTLRQRMCGSPLAVRQAVGSASRSRSEPLASHRARSSQTVGVPRIASGAFRVTEPPGKREDHVQTLRLAARALTQQRAHGPGAGNSSPRETSSGQGQGQRGTGRSAGGRPPRSLVEASRGATSQSTRGHLQPSPPFPPQPLHPRPGPRVLPSGHCSHRSACLPAVRLGYGFILMVARWLLHLQALYPKQEENCGRYQMTGQHPDFVGLALSRRIAVDPVARVEVGSVCVLHDDRGAGRERVETKWKGFPGDKPRGILQGLRFEQKRLLGERDLEVRWLHPRRHPHRPRPPLARALEDGVGGREKVQGVWKALRRGPHLHPQSVLGLARGPPGSSELGGPLGPGTTPRSSEGGDGEEGRSADACVIAES</sequence>
<name>A0ABN8Z628_RANTA</name>
<feature type="region of interest" description="Disordered" evidence="1">
    <location>
        <begin position="177"/>
        <end position="253"/>
    </location>
</feature>
<feature type="compositionally biased region" description="Polar residues" evidence="1">
    <location>
        <begin position="41"/>
        <end position="59"/>
    </location>
</feature>
<feature type="region of interest" description="Disordered" evidence="1">
    <location>
        <begin position="422"/>
        <end position="470"/>
    </location>
</feature>
<feature type="region of interest" description="Disordered" evidence="1">
    <location>
        <begin position="1"/>
        <end position="89"/>
    </location>
</feature>
<feature type="region of interest" description="Disordered" evidence="1">
    <location>
        <begin position="119"/>
        <end position="165"/>
    </location>
</feature>
<reference evidence="2" key="1">
    <citation type="submission" date="2023-04" db="EMBL/GenBank/DDBJ databases">
        <authorList>
            <consortium name="ELIXIR-Norway"/>
        </authorList>
    </citation>
    <scope>NUCLEOTIDE SEQUENCE [LARGE SCALE GENOMIC DNA]</scope>
</reference>
<accession>A0ABN8Z628</accession>
<dbReference type="Proteomes" id="UP001176941">
    <property type="component" value="Chromosome 28"/>
</dbReference>
<evidence type="ECO:0000313" key="2">
    <source>
        <dbReference type="EMBL" id="CAI9169048.1"/>
    </source>
</evidence>
<feature type="compositionally biased region" description="Low complexity" evidence="1">
    <location>
        <begin position="430"/>
        <end position="451"/>
    </location>
</feature>
<feature type="compositionally biased region" description="Gly residues" evidence="1">
    <location>
        <begin position="197"/>
        <end position="208"/>
    </location>
</feature>
<feature type="compositionally biased region" description="Pro residues" evidence="1">
    <location>
        <begin position="234"/>
        <end position="250"/>
    </location>
</feature>
<keyword evidence="3" id="KW-1185">Reference proteome</keyword>
<gene>
    <name evidence="2" type="ORF">MRATA1EN1_LOCUS18010</name>
</gene>
<protein>
    <submittedName>
        <fullName evidence="2">Uncharacterized protein</fullName>
    </submittedName>
</protein>
<dbReference type="EMBL" id="OX459964">
    <property type="protein sequence ID" value="CAI9169048.1"/>
    <property type="molecule type" value="Genomic_DNA"/>
</dbReference>
<evidence type="ECO:0000313" key="3">
    <source>
        <dbReference type="Proteomes" id="UP001176941"/>
    </source>
</evidence>